<dbReference type="PANTHER" id="PTHR48078:SF6">
    <property type="entry name" value="L-THREONINE DEHYDRATASE CATABOLIC TDCB"/>
    <property type="match status" value="1"/>
</dbReference>
<dbReference type="InterPro" id="IPR036052">
    <property type="entry name" value="TrpB-like_PALP_sf"/>
</dbReference>
<reference evidence="10 11" key="1">
    <citation type="submission" date="2020-07" db="EMBL/GenBank/DDBJ databases">
        <title>Sequencing the genomes of 1000 actinobacteria strains.</title>
        <authorList>
            <person name="Klenk H.-P."/>
        </authorList>
    </citation>
    <scope>NUCLEOTIDE SEQUENCE [LARGE SCALE GENOMIC DNA]</scope>
    <source>
        <strain evidence="10 11">DSM 44121</strain>
    </source>
</reference>
<evidence type="ECO:0000256" key="6">
    <source>
        <dbReference type="ARBA" id="ARBA00023239"/>
    </source>
</evidence>
<dbReference type="PANTHER" id="PTHR48078">
    <property type="entry name" value="THREONINE DEHYDRATASE, MITOCHONDRIAL-RELATED"/>
    <property type="match status" value="1"/>
</dbReference>
<sequence length="335" mass="33798">MIVAPAPVETRPEVTIADVLAAQSRLDGTVVRTPVGQYPDVDRAAGTAVVVKHENAQRTGAFKARGASNLLLSMSDAERARGVVAYSTGNHAQGVAYAARLTGTACTIVMPDDPNPVKLRAVLDQGADVLLHGATFDDARAQATALAEASGARLVGAANEPDIIAGVGTLYLELFQQAPGLDVLVVPVGGGSGGAAAGLVAAAVAPGTEVIGVQSAASPAAHDSWHTGALLDRPNTTRAEGLAVGCGFAVTQALMGRHLADFVLVTDEQITAAQRLYLTGAHTVAEGAGAAALAAVLADPARFAGRRVGVVCTGGNASADELRRALERADAPTPD</sequence>
<evidence type="ECO:0000313" key="10">
    <source>
        <dbReference type="EMBL" id="MBA8808103.1"/>
    </source>
</evidence>
<evidence type="ECO:0000313" key="11">
    <source>
        <dbReference type="Proteomes" id="UP000540568"/>
    </source>
</evidence>
<dbReference type="FunFam" id="3.40.50.1100:FF:000005">
    <property type="entry name" value="Threonine dehydratase catabolic"/>
    <property type="match status" value="1"/>
</dbReference>
<protein>
    <recommendedName>
        <fullName evidence="4">threonine ammonia-lyase</fullName>
        <ecNumber evidence="4">4.3.1.19</ecNumber>
    </recommendedName>
    <alternativeName>
        <fullName evidence="8">Threonine deaminase</fullName>
    </alternativeName>
</protein>
<keyword evidence="5" id="KW-0663">Pyridoxal phosphate</keyword>
<dbReference type="AlphaFoldDB" id="A0A7W3J8A2"/>
<dbReference type="Gene3D" id="3.40.50.1100">
    <property type="match status" value="2"/>
</dbReference>
<organism evidence="10 11">
    <name type="scientific">Promicromonospora sukumoe</name>
    <dbReference type="NCBI Taxonomy" id="88382"/>
    <lineage>
        <taxon>Bacteria</taxon>
        <taxon>Bacillati</taxon>
        <taxon>Actinomycetota</taxon>
        <taxon>Actinomycetes</taxon>
        <taxon>Micrococcales</taxon>
        <taxon>Promicromonosporaceae</taxon>
        <taxon>Promicromonospora</taxon>
    </lineage>
</organism>
<dbReference type="GO" id="GO:0006567">
    <property type="term" value="P:L-threonine catabolic process"/>
    <property type="evidence" value="ECO:0007669"/>
    <property type="project" value="TreeGrafter"/>
</dbReference>
<dbReference type="GO" id="GO:0030170">
    <property type="term" value="F:pyridoxal phosphate binding"/>
    <property type="evidence" value="ECO:0007669"/>
    <property type="project" value="InterPro"/>
</dbReference>
<evidence type="ECO:0000259" key="9">
    <source>
        <dbReference type="Pfam" id="PF00291"/>
    </source>
</evidence>
<dbReference type="GO" id="GO:0009097">
    <property type="term" value="P:isoleucine biosynthetic process"/>
    <property type="evidence" value="ECO:0007669"/>
    <property type="project" value="TreeGrafter"/>
</dbReference>
<dbReference type="RefSeq" id="WP_182615906.1">
    <property type="nucleotide sequence ID" value="NZ_BAAATF010000006.1"/>
</dbReference>
<evidence type="ECO:0000256" key="3">
    <source>
        <dbReference type="ARBA" id="ARBA00010869"/>
    </source>
</evidence>
<proteinExistence type="inferred from homology"/>
<name>A0A7W3J8A2_9MICO</name>
<evidence type="ECO:0000256" key="8">
    <source>
        <dbReference type="ARBA" id="ARBA00031427"/>
    </source>
</evidence>
<dbReference type="EC" id="4.3.1.19" evidence="4"/>
<comment type="cofactor">
    <cofactor evidence="2">
        <name>pyridoxal 5'-phosphate</name>
        <dbReference type="ChEBI" id="CHEBI:597326"/>
    </cofactor>
</comment>
<dbReference type="Proteomes" id="UP000540568">
    <property type="component" value="Unassembled WGS sequence"/>
</dbReference>
<keyword evidence="6 10" id="KW-0456">Lyase</keyword>
<comment type="similarity">
    <text evidence="3">Belongs to the serine/threonine dehydratase family.</text>
</comment>
<dbReference type="GO" id="GO:0004794">
    <property type="term" value="F:threonine deaminase activity"/>
    <property type="evidence" value="ECO:0007669"/>
    <property type="project" value="UniProtKB-EC"/>
</dbReference>
<keyword evidence="11" id="KW-1185">Reference proteome</keyword>
<evidence type="ECO:0000256" key="4">
    <source>
        <dbReference type="ARBA" id="ARBA00012096"/>
    </source>
</evidence>
<dbReference type="GO" id="GO:0003941">
    <property type="term" value="F:L-serine ammonia-lyase activity"/>
    <property type="evidence" value="ECO:0007669"/>
    <property type="project" value="TreeGrafter"/>
</dbReference>
<dbReference type="Pfam" id="PF00291">
    <property type="entry name" value="PALP"/>
    <property type="match status" value="1"/>
</dbReference>
<evidence type="ECO:0000256" key="1">
    <source>
        <dbReference type="ARBA" id="ARBA00001274"/>
    </source>
</evidence>
<feature type="domain" description="Tryptophan synthase beta chain-like PALP" evidence="9">
    <location>
        <begin position="30"/>
        <end position="314"/>
    </location>
</feature>
<evidence type="ECO:0000256" key="7">
    <source>
        <dbReference type="ARBA" id="ARBA00025527"/>
    </source>
</evidence>
<comment type="function">
    <text evidence="7">Catalyzes the anaerobic formation of alpha-ketobutyrate and ammonia from threonine in a two-step reaction. The first step involved a dehydration of threonine and a production of enamine intermediates (aminocrotonate), which tautomerizes to its imine form (iminobutyrate). Both intermediates are unstable and short-lived. The second step is the nonenzymatic hydrolysis of the enamine/imine intermediates to form 2-ketobutyrate and free ammonia. In the low water environment of the cell, the second step is accelerated by RidA.</text>
</comment>
<evidence type="ECO:0000256" key="5">
    <source>
        <dbReference type="ARBA" id="ARBA00022898"/>
    </source>
</evidence>
<evidence type="ECO:0000256" key="2">
    <source>
        <dbReference type="ARBA" id="ARBA00001933"/>
    </source>
</evidence>
<dbReference type="EMBL" id="JACGWV010000001">
    <property type="protein sequence ID" value="MBA8808103.1"/>
    <property type="molecule type" value="Genomic_DNA"/>
</dbReference>
<gene>
    <name evidence="10" type="ORF">FHX71_002045</name>
</gene>
<dbReference type="InterPro" id="IPR050147">
    <property type="entry name" value="Ser/Thr_Dehydratase"/>
</dbReference>
<dbReference type="PROSITE" id="PS00165">
    <property type="entry name" value="DEHYDRATASE_SER_THR"/>
    <property type="match status" value="1"/>
</dbReference>
<dbReference type="SUPFAM" id="SSF53686">
    <property type="entry name" value="Tryptophan synthase beta subunit-like PLP-dependent enzymes"/>
    <property type="match status" value="1"/>
</dbReference>
<comment type="catalytic activity">
    <reaction evidence="1">
        <text>L-threonine = 2-oxobutanoate + NH4(+)</text>
        <dbReference type="Rhea" id="RHEA:22108"/>
        <dbReference type="ChEBI" id="CHEBI:16763"/>
        <dbReference type="ChEBI" id="CHEBI:28938"/>
        <dbReference type="ChEBI" id="CHEBI:57926"/>
        <dbReference type="EC" id="4.3.1.19"/>
    </reaction>
</comment>
<dbReference type="GO" id="GO:0006565">
    <property type="term" value="P:L-serine catabolic process"/>
    <property type="evidence" value="ECO:0007669"/>
    <property type="project" value="TreeGrafter"/>
</dbReference>
<comment type="caution">
    <text evidence="10">The sequence shown here is derived from an EMBL/GenBank/DDBJ whole genome shotgun (WGS) entry which is preliminary data.</text>
</comment>
<dbReference type="InterPro" id="IPR000634">
    <property type="entry name" value="Ser/Thr_deHydtase_PyrdxlP-BS"/>
</dbReference>
<accession>A0A7W3J8A2</accession>
<dbReference type="InterPro" id="IPR001926">
    <property type="entry name" value="TrpB-like_PALP"/>
</dbReference>